<feature type="region of interest" description="Disordered" evidence="1">
    <location>
        <begin position="48"/>
        <end position="71"/>
    </location>
</feature>
<gene>
    <name evidence="2" type="ORF">JCGZ_15405</name>
</gene>
<dbReference type="AlphaFoldDB" id="A0A067KI46"/>
<reference evidence="2 3" key="1">
    <citation type="journal article" date="2014" name="PLoS ONE">
        <title>Global Analysis of Gene Expression Profiles in Physic Nut (Jatropha curcas L.) Seedlings Exposed to Salt Stress.</title>
        <authorList>
            <person name="Zhang L."/>
            <person name="Zhang C."/>
            <person name="Wu P."/>
            <person name="Chen Y."/>
            <person name="Li M."/>
            <person name="Jiang H."/>
            <person name="Wu G."/>
        </authorList>
    </citation>
    <scope>NUCLEOTIDE SEQUENCE [LARGE SCALE GENOMIC DNA]</scope>
    <source>
        <strain evidence="3">cv. GZQX0401</strain>
        <tissue evidence="2">Young leaves</tissue>
    </source>
</reference>
<accession>A0A067KI46</accession>
<evidence type="ECO:0000256" key="1">
    <source>
        <dbReference type="SAM" id="MobiDB-lite"/>
    </source>
</evidence>
<dbReference type="Proteomes" id="UP000027138">
    <property type="component" value="Unassembled WGS sequence"/>
</dbReference>
<evidence type="ECO:0000313" key="2">
    <source>
        <dbReference type="EMBL" id="KDP31519.1"/>
    </source>
</evidence>
<evidence type="ECO:0000313" key="3">
    <source>
        <dbReference type="Proteomes" id="UP000027138"/>
    </source>
</evidence>
<organism evidence="2 3">
    <name type="scientific">Jatropha curcas</name>
    <name type="common">Barbados nut</name>
    <dbReference type="NCBI Taxonomy" id="180498"/>
    <lineage>
        <taxon>Eukaryota</taxon>
        <taxon>Viridiplantae</taxon>
        <taxon>Streptophyta</taxon>
        <taxon>Embryophyta</taxon>
        <taxon>Tracheophyta</taxon>
        <taxon>Spermatophyta</taxon>
        <taxon>Magnoliopsida</taxon>
        <taxon>eudicotyledons</taxon>
        <taxon>Gunneridae</taxon>
        <taxon>Pentapetalae</taxon>
        <taxon>rosids</taxon>
        <taxon>fabids</taxon>
        <taxon>Malpighiales</taxon>
        <taxon>Euphorbiaceae</taxon>
        <taxon>Crotonoideae</taxon>
        <taxon>Jatropheae</taxon>
        <taxon>Jatropha</taxon>
    </lineage>
</organism>
<protein>
    <submittedName>
        <fullName evidence="2">Uncharacterized protein</fullName>
    </submittedName>
</protein>
<keyword evidence="3" id="KW-1185">Reference proteome</keyword>
<sequence>MVNPKTRSRDVRVNWSVVALSPPTRLKSLNCSQRVLWLYKPPTLSTSVNPSRSARRSGVSIKESTSGRQEPKRIHIKTTNSKGVMVNSPMVVLKVLVVSHHLSTNARYKGWSALLVSNAANRCIQVGAIISPTVRFLRMTLPTMPRPFRAPREWMLAYQVCAQAHKCTNISSQNFQFITYEYIKRIY</sequence>
<dbReference type="EMBL" id="KK914622">
    <property type="protein sequence ID" value="KDP31519.1"/>
    <property type="molecule type" value="Genomic_DNA"/>
</dbReference>
<name>A0A067KI46_JATCU</name>
<proteinExistence type="predicted"/>